<evidence type="ECO:0000256" key="7">
    <source>
        <dbReference type="ARBA" id="ARBA00023170"/>
    </source>
</evidence>
<evidence type="ECO:0000313" key="12">
    <source>
        <dbReference type="Proteomes" id="UP000663852"/>
    </source>
</evidence>
<dbReference type="GO" id="GO:0005886">
    <property type="term" value="C:plasma membrane"/>
    <property type="evidence" value="ECO:0007669"/>
    <property type="project" value="UniProtKB-SubCell"/>
</dbReference>
<keyword evidence="5" id="KW-0297">G-protein coupled receptor</keyword>
<proteinExistence type="predicted"/>
<evidence type="ECO:0000256" key="3">
    <source>
        <dbReference type="ARBA" id="ARBA00022692"/>
    </source>
</evidence>
<keyword evidence="8" id="KW-0807">Transducer</keyword>
<keyword evidence="7" id="KW-0675">Receptor</keyword>
<dbReference type="SUPFAM" id="SSF81321">
    <property type="entry name" value="Family A G protein-coupled receptor-like"/>
    <property type="match status" value="1"/>
</dbReference>
<dbReference type="Proteomes" id="UP000663852">
    <property type="component" value="Unassembled WGS sequence"/>
</dbReference>
<keyword evidence="3 9" id="KW-0812">Transmembrane</keyword>
<dbReference type="EMBL" id="CAJNOJ010000777">
    <property type="protein sequence ID" value="CAF1521605.1"/>
    <property type="molecule type" value="Genomic_DNA"/>
</dbReference>
<feature type="transmembrane region" description="Helical" evidence="9">
    <location>
        <begin position="177"/>
        <end position="206"/>
    </location>
</feature>
<dbReference type="PANTHER" id="PTHR24229:SF40">
    <property type="entry name" value="ALLATOSTATIN C RECEPTOR 1-RELATED"/>
    <property type="match status" value="1"/>
</dbReference>
<dbReference type="GO" id="GO:0043005">
    <property type="term" value="C:neuron projection"/>
    <property type="evidence" value="ECO:0007669"/>
    <property type="project" value="TreeGrafter"/>
</dbReference>
<evidence type="ECO:0000256" key="1">
    <source>
        <dbReference type="ARBA" id="ARBA00004651"/>
    </source>
</evidence>
<evidence type="ECO:0000256" key="8">
    <source>
        <dbReference type="ARBA" id="ARBA00023224"/>
    </source>
</evidence>
<feature type="transmembrane region" description="Helical" evidence="9">
    <location>
        <begin position="54"/>
        <end position="77"/>
    </location>
</feature>
<keyword evidence="2" id="KW-1003">Cell membrane</keyword>
<accession>A0A815V148</accession>
<gene>
    <name evidence="11" type="ORF">EDS130_LOCUS43911</name>
</gene>
<organism evidence="11 12">
    <name type="scientific">Adineta ricciae</name>
    <name type="common">Rotifer</name>
    <dbReference type="NCBI Taxonomy" id="249248"/>
    <lineage>
        <taxon>Eukaryota</taxon>
        <taxon>Metazoa</taxon>
        <taxon>Spiralia</taxon>
        <taxon>Gnathifera</taxon>
        <taxon>Rotifera</taxon>
        <taxon>Eurotatoria</taxon>
        <taxon>Bdelloidea</taxon>
        <taxon>Adinetida</taxon>
        <taxon>Adinetidae</taxon>
        <taxon>Adineta</taxon>
    </lineage>
</organism>
<dbReference type="CDD" id="cd00637">
    <property type="entry name" value="7tm_classA_rhodopsin-like"/>
    <property type="match status" value="1"/>
</dbReference>
<dbReference type="GO" id="GO:0007218">
    <property type="term" value="P:neuropeptide signaling pathway"/>
    <property type="evidence" value="ECO:0007669"/>
    <property type="project" value="TreeGrafter"/>
</dbReference>
<evidence type="ECO:0000259" key="10">
    <source>
        <dbReference type="PROSITE" id="PS50262"/>
    </source>
</evidence>
<dbReference type="OrthoDB" id="10042663at2759"/>
<reference evidence="11" key="1">
    <citation type="submission" date="2021-02" db="EMBL/GenBank/DDBJ databases">
        <authorList>
            <person name="Nowell W R."/>
        </authorList>
    </citation>
    <scope>NUCLEOTIDE SEQUENCE</scope>
</reference>
<protein>
    <recommendedName>
        <fullName evidence="10">G-protein coupled receptors family 1 profile domain-containing protein</fullName>
    </recommendedName>
</protein>
<feature type="transmembrane region" description="Helical" evidence="9">
    <location>
        <begin position="268"/>
        <end position="287"/>
    </location>
</feature>
<feature type="transmembrane region" description="Helical" evidence="9">
    <location>
        <begin position="21"/>
        <end position="42"/>
    </location>
</feature>
<dbReference type="InterPro" id="IPR017452">
    <property type="entry name" value="GPCR_Rhodpsn_7TM"/>
</dbReference>
<evidence type="ECO:0000256" key="9">
    <source>
        <dbReference type="SAM" id="Phobius"/>
    </source>
</evidence>
<evidence type="ECO:0000256" key="5">
    <source>
        <dbReference type="ARBA" id="ARBA00023040"/>
    </source>
</evidence>
<evidence type="ECO:0000256" key="2">
    <source>
        <dbReference type="ARBA" id="ARBA00022475"/>
    </source>
</evidence>
<keyword evidence="4 9" id="KW-1133">Transmembrane helix</keyword>
<keyword evidence="6 9" id="KW-0472">Membrane</keyword>
<feature type="domain" description="G-protein coupled receptors family 1 profile" evidence="10">
    <location>
        <begin position="33"/>
        <end position="285"/>
    </location>
</feature>
<feature type="transmembrane region" description="Helical" evidence="9">
    <location>
        <begin position="227"/>
        <end position="248"/>
    </location>
</feature>
<dbReference type="AlphaFoldDB" id="A0A815V148"/>
<dbReference type="PANTHER" id="PTHR24229">
    <property type="entry name" value="NEUROPEPTIDES RECEPTOR"/>
    <property type="match status" value="1"/>
</dbReference>
<comment type="caution">
    <text evidence="11">The sequence shown here is derived from an EMBL/GenBank/DDBJ whole genome shotgun (WGS) entry which is preliminary data.</text>
</comment>
<dbReference type="GO" id="GO:0004930">
    <property type="term" value="F:G protein-coupled receptor activity"/>
    <property type="evidence" value="ECO:0007669"/>
    <property type="project" value="UniProtKB-KW"/>
</dbReference>
<dbReference type="PROSITE" id="PS50262">
    <property type="entry name" value="G_PROTEIN_RECEP_F1_2"/>
    <property type="match status" value="1"/>
</dbReference>
<feature type="transmembrane region" description="Helical" evidence="9">
    <location>
        <begin position="134"/>
        <end position="157"/>
    </location>
</feature>
<evidence type="ECO:0000256" key="6">
    <source>
        <dbReference type="ARBA" id="ARBA00023136"/>
    </source>
</evidence>
<evidence type="ECO:0000256" key="4">
    <source>
        <dbReference type="ARBA" id="ARBA00022989"/>
    </source>
</evidence>
<feature type="transmembrane region" description="Helical" evidence="9">
    <location>
        <begin position="97"/>
        <end position="122"/>
    </location>
</feature>
<sequence length="371" mass="42983">MSSDNATIATLTTIQGYLQKYFGITIITITSIGNICNFIVFLRIPPLNKHPNALFVIASSIGSFIFVNAALWTTIINQFAQFNLTTRSLFWCKIYTWFYYSSGCFSFMCHCFAALGQCLLVSQKIQWQQFLTRLKAKLIIITTAMIWLLIFVPLPIYNNLIQISSGTYSCRNSLQIISLYINYWVIIGYYLLPTLLILILFILTWYNLRQLLQRRRNIEGVITRMMLIQMFVILLCGIPAAICIIYLLSTSNMSKTRLRSSYESTMNLIFTLLTFLTNGISFWIYLFTSQSFRKHLKEFLLRVVTEREIVNEAEIQKSADQFVSAAKSLLPYYNDDFLLNTDQAGLQLEFPSTRTLSYQGESMFNKWSNER</sequence>
<evidence type="ECO:0000313" key="11">
    <source>
        <dbReference type="EMBL" id="CAF1521605.1"/>
    </source>
</evidence>
<name>A0A815V148_ADIRI</name>
<dbReference type="Gene3D" id="1.20.1070.10">
    <property type="entry name" value="Rhodopsin 7-helix transmembrane proteins"/>
    <property type="match status" value="1"/>
</dbReference>
<comment type="subcellular location">
    <subcellularLocation>
        <location evidence="1">Cell membrane</location>
        <topology evidence="1">Multi-pass membrane protein</topology>
    </subcellularLocation>
</comment>
<dbReference type="GO" id="GO:0042923">
    <property type="term" value="F:neuropeptide binding"/>
    <property type="evidence" value="ECO:0007669"/>
    <property type="project" value="TreeGrafter"/>
</dbReference>